<dbReference type="InterPro" id="IPR012337">
    <property type="entry name" value="RNaseH-like_sf"/>
</dbReference>
<dbReference type="GO" id="GO:0000287">
    <property type="term" value="F:magnesium ion binding"/>
    <property type="evidence" value="ECO:0007669"/>
    <property type="project" value="UniProtKB-UniRule"/>
</dbReference>
<comment type="cofactor">
    <cofactor evidence="2 10">
        <name>Mg(2+)</name>
        <dbReference type="ChEBI" id="CHEBI:18420"/>
    </cofactor>
</comment>
<dbReference type="GO" id="GO:0004523">
    <property type="term" value="F:RNA-DNA hybrid ribonuclease activity"/>
    <property type="evidence" value="ECO:0007669"/>
    <property type="project" value="UniProtKB-UniRule"/>
</dbReference>
<dbReference type="InterPro" id="IPR002156">
    <property type="entry name" value="RNaseH_domain"/>
</dbReference>
<comment type="function">
    <text evidence="10">Endonuclease that specifically degrades the RNA of RNA-DNA hybrids.</text>
</comment>
<evidence type="ECO:0000256" key="1">
    <source>
        <dbReference type="ARBA" id="ARBA00000077"/>
    </source>
</evidence>
<evidence type="ECO:0000256" key="5">
    <source>
        <dbReference type="ARBA" id="ARBA00022722"/>
    </source>
</evidence>
<evidence type="ECO:0000313" key="13">
    <source>
        <dbReference type="EMBL" id="EGS20221.1"/>
    </source>
</evidence>
<dbReference type="Proteomes" id="UP000008066">
    <property type="component" value="Unassembled WGS sequence"/>
</dbReference>
<dbReference type="PANTHER" id="PTHR10642:SF26">
    <property type="entry name" value="RIBONUCLEASE H1"/>
    <property type="match status" value="1"/>
</dbReference>
<dbReference type="SMR" id="G0S9W0"/>
<feature type="domain" description="RNase H type-1" evidence="12">
    <location>
        <begin position="184"/>
        <end position="333"/>
    </location>
</feature>
<proteinExistence type="inferred from homology"/>
<dbReference type="FunFam" id="3.40.970.10:FF:000001">
    <property type="entry name" value="Ribonuclease H1"/>
    <property type="match status" value="2"/>
</dbReference>
<dbReference type="InterPro" id="IPR009027">
    <property type="entry name" value="Ribosomal_bL9/RNase_H1_N"/>
</dbReference>
<keyword evidence="7 10" id="KW-0255">Endonuclease</keyword>
<accession>G0S9W0</accession>
<keyword evidence="6 10" id="KW-0479">Metal-binding</keyword>
<dbReference type="AlphaFoldDB" id="G0S9W0"/>
<dbReference type="SUPFAM" id="SSF55658">
    <property type="entry name" value="L9 N-domain-like"/>
    <property type="match status" value="2"/>
</dbReference>
<name>G0S9W0_CHATD</name>
<evidence type="ECO:0000256" key="10">
    <source>
        <dbReference type="PIRNR" id="PIRNR036852"/>
    </source>
</evidence>
<dbReference type="InterPro" id="IPR011320">
    <property type="entry name" value="RNase_H1_N"/>
</dbReference>
<dbReference type="FunFam" id="3.30.420.10:FF:000090">
    <property type="entry name" value="Ribonuclease H"/>
    <property type="match status" value="1"/>
</dbReference>
<dbReference type="RefSeq" id="XP_006695106.1">
    <property type="nucleotide sequence ID" value="XM_006695043.1"/>
</dbReference>
<evidence type="ECO:0000256" key="8">
    <source>
        <dbReference type="ARBA" id="ARBA00022801"/>
    </source>
</evidence>
<evidence type="ECO:0000313" key="14">
    <source>
        <dbReference type="Proteomes" id="UP000008066"/>
    </source>
</evidence>
<dbReference type="PROSITE" id="PS50879">
    <property type="entry name" value="RNASE_H_1"/>
    <property type="match status" value="1"/>
</dbReference>
<evidence type="ECO:0000256" key="6">
    <source>
        <dbReference type="ARBA" id="ARBA00022723"/>
    </source>
</evidence>
<dbReference type="InterPro" id="IPR037056">
    <property type="entry name" value="RNase_H1_N_sf"/>
</dbReference>
<dbReference type="InterPro" id="IPR036397">
    <property type="entry name" value="RNaseH_sf"/>
</dbReference>
<dbReference type="PANTHER" id="PTHR10642">
    <property type="entry name" value="RIBONUCLEASE H1"/>
    <property type="match status" value="1"/>
</dbReference>
<dbReference type="EMBL" id="GL988043">
    <property type="protein sequence ID" value="EGS20221.1"/>
    <property type="molecule type" value="Genomic_DNA"/>
</dbReference>
<dbReference type="STRING" id="759272.G0S9W0"/>
<dbReference type="GO" id="GO:0043137">
    <property type="term" value="P:DNA replication, removal of RNA primer"/>
    <property type="evidence" value="ECO:0007669"/>
    <property type="project" value="TreeGrafter"/>
</dbReference>
<evidence type="ECO:0000256" key="7">
    <source>
        <dbReference type="ARBA" id="ARBA00022759"/>
    </source>
</evidence>
<comment type="catalytic activity">
    <reaction evidence="1 10">
        <text>Endonucleolytic cleavage to 5'-phosphomonoester.</text>
        <dbReference type="EC" id="3.1.26.4"/>
    </reaction>
</comment>
<dbReference type="Gene3D" id="3.30.420.10">
    <property type="entry name" value="Ribonuclease H-like superfamily/Ribonuclease H"/>
    <property type="match status" value="1"/>
</dbReference>
<dbReference type="KEGG" id="cthr:CTHT_0047370"/>
<keyword evidence="14" id="KW-1185">Reference proteome</keyword>
<protein>
    <recommendedName>
        <fullName evidence="4 10">Ribonuclease H</fullName>
        <shortName evidence="10">RNase H</shortName>
        <ecNumber evidence="4 10">3.1.26.4</ecNumber>
    </recommendedName>
</protein>
<comment type="similarity">
    <text evidence="3 10">Belongs to the RNase H family.</text>
</comment>
<evidence type="ECO:0000256" key="11">
    <source>
        <dbReference type="SAM" id="MobiDB-lite"/>
    </source>
</evidence>
<feature type="compositionally biased region" description="Low complexity" evidence="11">
    <location>
        <begin position="18"/>
        <end position="31"/>
    </location>
</feature>
<reference evidence="13 14" key="1">
    <citation type="journal article" date="2011" name="Cell">
        <title>Insight into structure and assembly of the nuclear pore complex by utilizing the genome of a eukaryotic thermophile.</title>
        <authorList>
            <person name="Amlacher S."/>
            <person name="Sarges P."/>
            <person name="Flemming D."/>
            <person name="van Noort V."/>
            <person name="Kunze R."/>
            <person name="Devos D.P."/>
            <person name="Arumugam M."/>
            <person name="Bork P."/>
            <person name="Hurt E."/>
        </authorList>
    </citation>
    <scope>NUCLEOTIDE SEQUENCE [LARGE SCALE GENOMIC DNA]</scope>
    <source>
        <strain evidence="14">DSM 1495 / CBS 144.50 / IMI 039719</strain>
    </source>
</reference>
<dbReference type="PIRSF" id="PIRSF036852">
    <property type="entry name" value="Ribonuclease_H1_euk"/>
    <property type="match status" value="1"/>
</dbReference>
<evidence type="ECO:0000256" key="3">
    <source>
        <dbReference type="ARBA" id="ARBA00005300"/>
    </source>
</evidence>
<evidence type="ECO:0000256" key="9">
    <source>
        <dbReference type="ARBA" id="ARBA00022842"/>
    </source>
</evidence>
<dbReference type="EC" id="3.1.26.4" evidence="4 10"/>
<dbReference type="OMA" id="ELWYGLY"/>
<dbReference type="HOGENOM" id="CLU_030894_0_5_1"/>
<evidence type="ECO:0000256" key="4">
    <source>
        <dbReference type="ARBA" id="ARBA00012180"/>
    </source>
</evidence>
<keyword evidence="5 10" id="KW-0540">Nuclease</keyword>
<dbReference type="GeneID" id="18258775"/>
<keyword evidence="9 10" id="KW-0460">Magnesium</keyword>
<dbReference type="Pfam" id="PF01693">
    <property type="entry name" value="Cauli_VI"/>
    <property type="match status" value="2"/>
</dbReference>
<feature type="region of interest" description="Disordered" evidence="11">
    <location>
        <begin position="1"/>
        <end position="40"/>
    </location>
</feature>
<dbReference type="InterPro" id="IPR050092">
    <property type="entry name" value="RNase_H"/>
</dbReference>
<gene>
    <name evidence="13" type="ORF">CTHT_0047370</name>
</gene>
<evidence type="ECO:0000256" key="2">
    <source>
        <dbReference type="ARBA" id="ARBA00001946"/>
    </source>
</evidence>
<keyword evidence="8 10" id="KW-0378">Hydrolase</keyword>
<dbReference type="Gene3D" id="3.40.970.10">
    <property type="entry name" value="Ribonuclease H1, N-terminal domain"/>
    <property type="match status" value="2"/>
</dbReference>
<dbReference type="CDD" id="cd09280">
    <property type="entry name" value="RNase_HI_eukaryote_like"/>
    <property type="match status" value="1"/>
</dbReference>
<dbReference type="InterPro" id="IPR017067">
    <property type="entry name" value="RNase_H1_euk"/>
</dbReference>
<organism evidence="14">
    <name type="scientific">Chaetomium thermophilum (strain DSM 1495 / CBS 144.50 / IMI 039719)</name>
    <name type="common">Thermochaetoides thermophila</name>
    <dbReference type="NCBI Taxonomy" id="759272"/>
    <lineage>
        <taxon>Eukaryota</taxon>
        <taxon>Fungi</taxon>
        <taxon>Dikarya</taxon>
        <taxon>Ascomycota</taxon>
        <taxon>Pezizomycotina</taxon>
        <taxon>Sordariomycetes</taxon>
        <taxon>Sordariomycetidae</taxon>
        <taxon>Sordariales</taxon>
        <taxon>Chaetomiaceae</taxon>
        <taxon>Thermochaetoides</taxon>
    </lineage>
</organism>
<dbReference type="SUPFAM" id="SSF53098">
    <property type="entry name" value="Ribonuclease H-like"/>
    <property type="match status" value="1"/>
</dbReference>
<dbReference type="GO" id="GO:0003676">
    <property type="term" value="F:nucleic acid binding"/>
    <property type="evidence" value="ECO:0007669"/>
    <property type="project" value="UniProtKB-UniRule"/>
</dbReference>
<evidence type="ECO:0000259" key="12">
    <source>
        <dbReference type="PROSITE" id="PS50879"/>
    </source>
</evidence>
<dbReference type="OrthoDB" id="407198at2759"/>
<dbReference type="eggNOG" id="KOG3752">
    <property type="taxonomic scope" value="Eukaryota"/>
</dbReference>
<dbReference type="Pfam" id="PF00075">
    <property type="entry name" value="RNase_H"/>
    <property type="match status" value="1"/>
</dbReference>
<sequence length="335" mass="36889">MSTINRKVPAKPSPAQPALPQASISSPSQPTSKKRKIDTSEQKYYAVRAGYKPGVYTSWAICQQQISGFKGAQFKSFLNYEDASAYVAGRDPPSQAKETPTRFYGVAIGRKPGVYTDWAKAQEAIIGWKGPKYKKFDTLSEAEAFVRQYSVSVSASESIGAEVADPQEPPAKKAKTDIKQLISRSKVLVVYTDGSSLGNGRNGASAGVGVYFGPSDPRNISERLEGEVQTNQRAELTAILRALQSIDDTQDVEIRSDSKYAIKCVTEWYINWERNGWKTRNGQVMNKDLVQAIRGKLEERERKGGRAQFIWVKGHSTDPGNIAADTLAVEGARRL</sequence>